<dbReference type="InterPro" id="IPR005624">
    <property type="entry name" value="PduO/GlcC-like"/>
</dbReference>
<dbReference type="Gene3D" id="3.30.450.150">
    <property type="entry name" value="Haem-degrading domain"/>
    <property type="match status" value="1"/>
</dbReference>
<dbReference type="SUPFAM" id="SSF143744">
    <property type="entry name" value="GlcG-like"/>
    <property type="match status" value="1"/>
</dbReference>
<dbReference type="RefSeq" id="WP_234750317.1">
    <property type="nucleotide sequence ID" value="NZ_BAAAWN010000001.1"/>
</dbReference>
<dbReference type="InterPro" id="IPR038084">
    <property type="entry name" value="PduO/GlcC-like_sf"/>
</dbReference>
<accession>A0ABV5Y4P9</accession>
<dbReference type="InterPro" id="IPR052517">
    <property type="entry name" value="GlcG_carb_metab_protein"/>
</dbReference>
<sequence>MSSPAVTRLSISDSAAQQVIESAIREAQRLGVAAVVAVVDESGVLKAFHRMDGSLLSMVQVAQDKAFSSAATRLPTGMWFEATRQDKVFEFGISAIKGICPLAGGVPISLDGQVIGAVGVSAGTLEQDEQIAQTAAAAVGSAQPA</sequence>
<protein>
    <submittedName>
        <fullName evidence="1">Heme-binding protein</fullName>
    </submittedName>
</protein>
<reference evidence="1 2" key="1">
    <citation type="submission" date="2024-09" db="EMBL/GenBank/DDBJ databases">
        <authorList>
            <person name="Sun Q."/>
            <person name="Mori K."/>
        </authorList>
    </citation>
    <scope>NUCLEOTIDE SEQUENCE [LARGE SCALE GENOMIC DNA]</scope>
    <source>
        <strain evidence="1 2">JCM 1334</strain>
    </source>
</reference>
<dbReference type="Pfam" id="PF03928">
    <property type="entry name" value="HbpS-like"/>
    <property type="match status" value="1"/>
</dbReference>
<name>A0ABV5Y4P9_ARTRM</name>
<dbReference type="EMBL" id="JBHMBC010000039">
    <property type="protein sequence ID" value="MFB9821973.1"/>
    <property type="molecule type" value="Genomic_DNA"/>
</dbReference>
<gene>
    <name evidence="1" type="ORF">ACFFP1_21085</name>
</gene>
<keyword evidence="2" id="KW-1185">Reference proteome</keyword>
<organism evidence="1 2">
    <name type="scientific">Arthrobacter ramosus</name>
    <dbReference type="NCBI Taxonomy" id="1672"/>
    <lineage>
        <taxon>Bacteria</taxon>
        <taxon>Bacillati</taxon>
        <taxon>Actinomycetota</taxon>
        <taxon>Actinomycetes</taxon>
        <taxon>Micrococcales</taxon>
        <taxon>Micrococcaceae</taxon>
        <taxon>Arthrobacter</taxon>
    </lineage>
</organism>
<proteinExistence type="predicted"/>
<dbReference type="PANTHER" id="PTHR34309">
    <property type="entry name" value="SLR1406 PROTEIN"/>
    <property type="match status" value="1"/>
</dbReference>
<evidence type="ECO:0000313" key="1">
    <source>
        <dbReference type="EMBL" id="MFB9821973.1"/>
    </source>
</evidence>
<dbReference type="Proteomes" id="UP001589702">
    <property type="component" value="Unassembled WGS sequence"/>
</dbReference>
<dbReference type="PANTHER" id="PTHR34309:SF1">
    <property type="entry name" value="PROTEIN GLCG"/>
    <property type="match status" value="1"/>
</dbReference>
<evidence type="ECO:0000313" key="2">
    <source>
        <dbReference type="Proteomes" id="UP001589702"/>
    </source>
</evidence>
<comment type="caution">
    <text evidence="1">The sequence shown here is derived from an EMBL/GenBank/DDBJ whole genome shotgun (WGS) entry which is preliminary data.</text>
</comment>